<protein>
    <submittedName>
        <fullName evidence="1">Uncharacterized protein</fullName>
    </submittedName>
</protein>
<sequence>MVLACDWEDQEFKVIFRYTGSLRLAYVRDPDSKTKHHKNISIGYPINGCSQNQKLRHSLDLFSSLSQ</sequence>
<gene>
    <name evidence="1" type="ORF">I79_004953</name>
</gene>
<evidence type="ECO:0000313" key="2">
    <source>
        <dbReference type="Proteomes" id="UP000001075"/>
    </source>
</evidence>
<dbReference type="Proteomes" id="UP000001075">
    <property type="component" value="Unassembled WGS sequence"/>
</dbReference>
<dbReference type="InParanoid" id="G3H3W3"/>
<evidence type="ECO:0000313" key="1">
    <source>
        <dbReference type="EMBL" id="EGW00755.1"/>
    </source>
</evidence>
<dbReference type="EMBL" id="JH000132">
    <property type="protein sequence ID" value="EGW00755.1"/>
    <property type="molecule type" value="Genomic_DNA"/>
</dbReference>
<dbReference type="AlphaFoldDB" id="G3H3W3"/>
<name>G3H3W3_CRIGR</name>
<accession>G3H3W3</accession>
<proteinExistence type="predicted"/>
<reference evidence="2" key="1">
    <citation type="journal article" date="2011" name="Nat. Biotechnol.">
        <title>The genomic sequence of the Chinese hamster ovary (CHO)-K1 cell line.</title>
        <authorList>
            <person name="Xu X."/>
            <person name="Nagarajan H."/>
            <person name="Lewis N.E."/>
            <person name="Pan S."/>
            <person name="Cai Z."/>
            <person name="Liu X."/>
            <person name="Chen W."/>
            <person name="Xie M."/>
            <person name="Wang W."/>
            <person name="Hammond S."/>
            <person name="Andersen M.R."/>
            <person name="Neff N."/>
            <person name="Passarelli B."/>
            <person name="Koh W."/>
            <person name="Fan H.C."/>
            <person name="Wang J."/>
            <person name="Gui Y."/>
            <person name="Lee K.H."/>
            <person name="Betenbaugh M.J."/>
            <person name="Quake S.R."/>
            <person name="Famili I."/>
            <person name="Palsson B.O."/>
            <person name="Wang J."/>
        </authorList>
    </citation>
    <scope>NUCLEOTIDE SEQUENCE [LARGE SCALE GENOMIC DNA]</scope>
    <source>
        <strain evidence="2">CHO K1 cell line</strain>
    </source>
</reference>
<organism evidence="1 2">
    <name type="scientific">Cricetulus griseus</name>
    <name type="common">Chinese hamster</name>
    <name type="synonym">Cricetulus barabensis griseus</name>
    <dbReference type="NCBI Taxonomy" id="10029"/>
    <lineage>
        <taxon>Eukaryota</taxon>
        <taxon>Metazoa</taxon>
        <taxon>Chordata</taxon>
        <taxon>Craniata</taxon>
        <taxon>Vertebrata</taxon>
        <taxon>Euteleostomi</taxon>
        <taxon>Mammalia</taxon>
        <taxon>Eutheria</taxon>
        <taxon>Euarchontoglires</taxon>
        <taxon>Glires</taxon>
        <taxon>Rodentia</taxon>
        <taxon>Myomorpha</taxon>
        <taxon>Muroidea</taxon>
        <taxon>Cricetidae</taxon>
        <taxon>Cricetinae</taxon>
        <taxon>Cricetulus</taxon>
    </lineage>
</organism>